<dbReference type="RefSeq" id="WP_154519674.1">
    <property type="nucleotide sequence ID" value="NZ_VUMT01000015.1"/>
</dbReference>
<proteinExistence type="predicted"/>
<dbReference type="EMBL" id="VUMT01000015">
    <property type="protein sequence ID" value="MSS64278.1"/>
    <property type="molecule type" value="Genomic_DNA"/>
</dbReference>
<reference evidence="11 12" key="1">
    <citation type="submission" date="2019-08" db="EMBL/GenBank/DDBJ databases">
        <title>In-depth cultivation of the pig gut microbiome towards novel bacterial diversity and tailored functional studies.</title>
        <authorList>
            <person name="Wylensek D."/>
            <person name="Hitch T.C.A."/>
            <person name="Clavel T."/>
        </authorList>
    </citation>
    <scope>NUCLEOTIDE SEQUENCE [LARGE SCALE GENOMIC DNA]</scope>
    <source>
        <strain evidence="11 12">WCA-693-APC-MOT-I</strain>
    </source>
</reference>
<evidence type="ECO:0000256" key="8">
    <source>
        <dbReference type="ARBA" id="ARBA00023012"/>
    </source>
</evidence>
<evidence type="ECO:0000313" key="11">
    <source>
        <dbReference type="EMBL" id="MSS64278.1"/>
    </source>
</evidence>
<comment type="caution">
    <text evidence="11">The sequence shown here is derived from an EMBL/GenBank/DDBJ whole genome shotgun (WGS) entry which is preliminary data.</text>
</comment>
<feature type="transmembrane region" description="Helical" evidence="9">
    <location>
        <begin position="104"/>
        <end position="121"/>
    </location>
</feature>
<protein>
    <recommendedName>
        <fullName evidence="2">histidine kinase</fullName>
        <ecNumber evidence="2">2.7.13.3</ecNumber>
    </recommendedName>
</protein>
<dbReference type="GO" id="GO:0046983">
    <property type="term" value="F:protein dimerization activity"/>
    <property type="evidence" value="ECO:0007669"/>
    <property type="project" value="InterPro"/>
</dbReference>
<feature type="transmembrane region" description="Helical" evidence="9">
    <location>
        <begin position="25"/>
        <end position="43"/>
    </location>
</feature>
<keyword evidence="12" id="KW-1185">Reference proteome</keyword>
<keyword evidence="9" id="KW-1133">Transmembrane helix</keyword>
<keyword evidence="7" id="KW-0067">ATP-binding</keyword>
<evidence type="ECO:0000256" key="6">
    <source>
        <dbReference type="ARBA" id="ARBA00022777"/>
    </source>
</evidence>
<dbReference type="EC" id="2.7.13.3" evidence="2"/>
<feature type="transmembrane region" description="Helical" evidence="9">
    <location>
        <begin position="81"/>
        <end position="98"/>
    </location>
</feature>
<keyword evidence="8" id="KW-0902">Two-component regulatory system</keyword>
<evidence type="ECO:0000256" key="2">
    <source>
        <dbReference type="ARBA" id="ARBA00012438"/>
    </source>
</evidence>
<dbReference type="SUPFAM" id="SSF55874">
    <property type="entry name" value="ATPase domain of HSP90 chaperone/DNA topoisomerase II/histidine kinase"/>
    <property type="match status" value="1"/>
</dbReference>
<dbReference type="InterPro" id="IPR036890">
    <property type="entry name" value="HATPase_C_sf"/>
</dbReference>
<keyword evidence="3" id="KW-0597">Phosphoprotein</keyword>
<evidence type="ECO:0000256" key="1">
    <source>
        <dbReference type="ARBA" id="ARBA00000085"/>
    </source>
</evidence>
<dbReference type="AlphaFoldDB" id="A0A6L5Y1L0"/>
<dbReference type="GO" id="GO:0016020">
    <property type="term" value="C:membrane"/>
    <property type="evidence" value="ECO:0007669"/>
    <property type="project" value="InterPro"/>
</dbReference>
<gene>
    <name evidence="11" type="ORF">FYJ58_10385</name>
</gene>
<organism evidence="11 12">
    <name type="scientific">Velocimicrobium porci</name>
    <dbReference type="NCBI Taxonomy" id="2606634"/>
    <lineage>
        <taxon>Bacteria</taxon>
        <taxon>Bacillati</taxon>
        <taxon>Bacillota</taxon>
        <taxon>Clostridia</taxon>
        <taxon>Lachnospirales</taxon>
        <taxon>Lachnospiraceae</taxon>
        <taxon>Velocimicrobium</taxon>
    </lineage>
</organism>
<dbReference type="GO" id="GO:0000155">
    <property type="term" value="F:phosphorelay sensor kinase activity"/>
    <property type="evidence" value="ECO:0007669"/>
    <property type="project" value="InterPro"/>
</dbReference>
<keyword evidence="9" id="KW-0472">Membrane</keyword>
<dbReference type="Pfam" id="PF07730">
    <property type="entry name" value="HisKA_3"/>
    <property type="match status" value="1"/>
</dbReference>
<evidence type="ECO:0000313" key="12">
    <source>
        <dbReference type="Proteomes" id="UP000482209"/>
    </source>
</evidence>
<evidence type="ECO:0000256" key="5">
    <source>
        <dbReference type="ARBA" id="ARBA00022741"/>
    </source>
</evidence>
<keyword evidence="9" id="KW-0812">Transmembrane</keyword>
<feature type="domain" description="Signal transduction histidine kinase subgroup 3 dimerisation and phosphoacceptor" evidence="10">
    <location>
        <begin position="169"/>
        <end position="230"/>
    </location>
</feature>
<dbReference type="Gene3D" id="1.20.5.1930">
    <property type="match status" value="1"/>
</dbReference>
<dbReference type="PANTHER" id="PTHR24421:SF10">
    <property type="entry name" value="NITRATE_NITRITE SENSOR PROTEIN NARQ"/>
    <property type="match status" value="1"/>
</dbReference>
<dbReference type="InterPro" id="IPR050482">
    <property type="entry name" value="Sensor_HK_TwoCompSys"/>
</dbReference>
<dbReference type="Proteomes" id="UP000482209">
    <property type="component" value="Unassembled WGS sequence"/>
</dbReference>
<sequence length="373" mass="42439">MQKNIDKLLLLTCSSSLYYLTIDEFDVLIPFGIIIFLSALNQLTNKKLIHLGSFLIFTALCCVFPYYALFLPVTAYDIQTSFFRGASILAIIPFIINWSSYNSIFLLFTCLFFSISLLLSYKTQTIELLQEDYEAFRTTSRALTIAQETKSKSLLENQDYEIETAILNERNRISKEIHDHVGHVLSRSLLQIGALLTIAKEPEIKEGLTLLKESISEGMDSIRASIHNIHNESINLHTNLETLVREFTFCEAILNYSIKTVPMLKLKYCFIALTKEGLSNVAKHSNATKVVITLSEDETYYYFSFCDNGTISETAKLSILKCQARSEYTDGMGLQSMYDRTKGVQGSFQIDMEHGFHIYVTIPKEDTNEVINN</sequence>
<evidence type="ECO:0000256" key="3">
    <source>
        <dbReference type="ARBA" id="ARBA00022553"/>
    </source>
</evidence>
<evidence type="ECO:0000256" key="7">
    <source>
        <dbReference type="ARBA" id="ARBA00022840"/>
    </source>
</evidence>
<evidence type="ECO:0000259" key="10">
    <source>
        <dbReference type="Pfam" id="PF07730"/>
    </source>
</evidence>
<evidence type="ECO:0000256" key="4">
    <source>
        <dbReference type="ARBA" id="ARBA00022679"/>
    </source>
</evidence>
<dbReference type="PANTHER" id="PTHR24421">
    <property type="entry name" value="NITRATE/NITRITE SENSOR PROTEIN NARX-RELATED"/>
    <property type="match status" value="1"/>
</dbReference>
<accession>A0A6L5Y1L0</accession>
<feature type="transmembrane region" description="Helical" evidence="9">
    <location>
        <begin position="49"/>
        <end position="69"/>
    </location>
</feature>
<keyword evidence="5" id="KW-0547">Nucleotide-binding</keyword>
<keyword evidence="6" id="KW-0418">Kinase</keyword>
<dbReference type="Gene3D" id="3.30.565.10">
    <property type="entry name" value="Histidine kinase-like ATPase, C-terminal domain"/>
    <property type="match status" value="1"/>
</dbReference>
<dbReference type="GO" id="GO:0005524">
    <property type="term" value="F:ATP binding"/>
    <property type="evidence" value="ECO:0007669"/>
    <property type="project" value="UniProtKB-KW"/>
</dbReference>
<comment type="catalytic activity">
    <reaction evidence="1">
        <text>ATP + protein L-histidine = ADP + protein N-phospho-L-histidine.</text>
        <dbReference type="EC" id="2.7.13.3"/>
    </reaction>
</comment>
<name>A0A6L5Y1L0_9FIRM</name>
<evidence type="ECO:0000256" key="9">
    <source>
        <dbReference type="SAM" id="Phobius"/>
    </source>
</evidence>
<dbReference type="InterPro" id="IPR011712">
    <property type="entry name" value="Sig_transdc_His_kin_sub3_dim/P"/>
</dbReference>
<keyword evidence="4" id="KW-0808">Transferase</keyword>